<dbReference type="Pfam" id="PF01548">
    <property type="entry name" value="DEDD_Tnp_IS110"/>
    <property type="match status" value="1"/>
</dbReference>
<feature type="domain" description="Transposase IS116/IS110/IS902 C-terminal" evidence="3">
    <location>
        <begin position="214"/>
        <end position="290"/>
    </location>
</feature>
<dbReference type="Pfam" id="PF02371">
    <property type="entry name" value="Transposase_20"/>
    <property type="match status" value="1"/>
</dbReference>
<gene>
    <name evidence="4" type="ORF">MRM81_15875</name>
</gene>
<dbReference type="GO" id="GO:0004803">
    <property type="term" value="F:transposase activity"/>
    <property type="evidence" value="ECO:0007669"/>
    <property type="project" value="InterPro"/>
</dbReference>
<dbReference type="InterPro" id="IPR047650">
    <property type="entry name" value="Transpos_IS110"/>
</dbReference>
<dbReference type="PANTHER" id="PTHR33055:SF3">
    <property type="entry name" value="PUTATIVE TRANSPOSASE FOR IS117-RELATED"/>
    <property type="match status" value="1"/>
</dbReference>
<feature type="domain" description="Transposase IS110-like N-terminal" evidence="2">
    <location>
        <begin position="7"/>
        <end position="148"/>
    </location>
</feature>
<organism evidence="4">
    <name type="scientific">bacterium 19GA11TI05</name>
    <dbReference type="NCBI Taxonomy" id="2920688"/>
    <lineage>
        <taxon>Bacteria</taxon>
    </lineage>
</organism>
<dbReference type="NCBIfam" id="NF033542">
    <property type="entry name" value="transpos_IS110"/>
    <property type="match status" value="1"/>
</dbReference>
<sequence length="344" mass="38459">MNTIRVVGIDIAKSVFQVCVWMVDGSVAWNKKISRPKFLDTLRQFEPGTLIAMEACSTSHYWGRTLGAMGFSVKLIPTQHVKAFVRSQKNDANDALAICETACRPGIHFVPIKTMEQLDIKALRNTRQLMVEQRTALANQLRALLAEYGLIIPIGIQRLQQQLPEFIEDGSNDLTFTLRRLLSSLREDMQALNERVTCLDKEIAELSSQQAAYRHLLTIPGVGPLIAAAFISEVDAAQFSSGRELSAWCGLVPRQHSSGGKQRLSSVTKNGNRSLRTLVIHGARSVMRCVKKRDDSLGLWLKGLEARRGFLKTTVALANKLTRIIWRILTDDVDFNINKAFATR</sequence>
<reference evidence="4" key="1">
    <citation type="submission" date="2022-03" db="EMBL/GenBank/DDBJ databases">
        <title>Sea Food Isolates.</title>
        <authorList>
            <person name="Li c."/>
        </authorList>
    </citation>
    <scope>NUCLEOTIDE SEQUENCE</scope>
    <source>
        <strain evidence="4">19GA11TI05</strain>
    </source>
</reference>
<feature type="coiled-coil region" evidence="1">
    <location>
        <begin position="182"/>
        <end position="209"/>
    </location>
</feature>
<dbReference type="EMBL" id="CP095362">
    <property type="protein sequence ID" value="XAG64924.1"/>
    <property type="molecule type" value="Genomic_DNA"/>
</dbReference>
<dbReference type="AlphaFoldDB" id="A0AAU6TU14"/>
<proteinExistence type="predicted"/>
<evidence type="ECO:0000259" key="3">
    <source>
        <dbReference type="Pfam" id="PF02371"/>
    </source>
</evidence>
<evidence type="ECO:0000259" key="2">
    <source>
        <dbReference type="Pfam" id="PF01548"/>
    </source>
</evidence>
<name>A0AAU6TU14_UNCXX</name>
<dbReference type="InterPro" id="IPR002525">
    <property type="entry name" value="Transp_IS110-like_N"/>
</dbReference>
<accession>A0AAU6TU14</accession>
<dbReference type="GO" id="GO:0006313">
    <property type="term" value="P:DNA transposition"/>
    <property type="evidence" value="ECO:0007669"/>
    <property type="project" value="InterPro"/>
</dbReference>
<dbReference type="InterPro" id="IPR003346">
    <property type="entry name" value="Transposase_20"/>
</dbReference>
<evidence type="ECO:0000313" key="4">
    <source>
        <dbReference type="EMBL" id="XAG64924.1"/>
    </source>
</evidence>
<keyword evidence="1" id="KW-0175">Coiled coil</keyword>
<dbReference type="GO" id="GO:0003677">
    <property type="term" value="F:DNA binding"/>
    <property type="evidence" value="ECO:0007669"/>
    <property type="project" value="InterPro"/>
</dbReference>
<dbReference type="PANTHER" id="PTHR33055">
    <property type="entry name" value="TRANSPOSASE FOR INSERTION SEQUENCE ELEMENT IS1111A"/>
    <property type="match status" value="1"/>
</dbReference>
<protein>
    <submittedName>
        <fullName evidence="4">IS110 family transposase</fullName>
    </submittedName>
</protein>
<evidence type="ECO:0000256" key="1">
    <source>
        <dbReference type="SAM" id="Coils"/>
    </source>
</evidence>